<sequence length="66" mass="7125">MEILKMNVHGGGAAPPDLDSPPIFLPPPKPELGPRLKIYGYSLTGGSWTCHHTVGKTYLEALLLLD</sequence>
<dbReference type="AlphaFoldDB" id="A0A1D1W5A8"/>
<dbReference type="Proteomes" id="UP000186922">
    <property type="component" value="Unassembled WGS sequence"/>
</dbReference>
<protein>
    <submittedName>
        <fullName evidence="2">Uncharacterized protein</fullName>
    </submittedName>
</protein>
<proteinExistence type="predicted"/>
<name>A0A1D1W5A8_RAMVA</name>
<keyword evidence="3" id="KW-1185">Reference proteome</keyword>
<evidence type="ECO:0000256" key="1">
    <source>
        <dbReference type="SAM" id="MobiDB-lite"/>
    </source>
</evidence>
<accession>A0A1D1W5A8</accession>
<organism evidence="2 3">
    <name type="scientific">Ramazzottius varieornatus</name>
    <name type="common">Water bear</name>
    <name type="synonym">Tardigrade</name>
    <dbReference type="NCBI Taxonomy" id="947166"/>
    <lineage>
        <taxon>Eukaryota</taxon>
        <taxon>Metazoa</taxon>
        <taxon>Ecdysozoa</taxon>
        <taxon>Tardigrada</taxon>
        <taxon>Eutardigrada</taxon>
        <taxon>Parachela</taxon>
        <taxon>Hypsibioidea</taxon>
        <taxon>Ramazzottiidae</taxon>
        <taxon>Ramazzottius</taxon>
    </lineage>
</organism>
<dbReference type="EMBL" id="BDGG01000013">
    <property type="protein sequence ID" value="GAV06159.1"/>
    <property type="molecule type" value="Genomic_DNA"/>
</dbReference>
<evidence type="ECO:0000313" key="2">
    <source>
        <dbReference type="EMBL" id="GAV06159.1"/>
    </source>
</evidence>
<feature type="region of interest" description="Disordered" evidence="1">
    <location>
        <begin position="1"/>
        <end position="23"/>
    </location>
</feature>
<gene>
    <name evidence="2" type="primary">RvY_16187-1</name>
    <name evidence="2" type="synonym">RvY_16187.1</name>
    <name evidence="2" type="ORF">RvY_16187</name>
</gene>
<comment type="caution">
    <text evidence="2">The sequence shown here is derived from an EMBL/GenBank/DDBJ whole genome shotgun (WGS) entry which is preliminary data.</text>
</comment>
<evidence type="ECO:0000313" key="3">
    <source>
        <dbReference type="Proteomes" id="UP000186922"/>
    </source>
</evidence>
<reference evidence="2 3" key="1">
    <citation type="journal article" date="2016" name="Nat. Commun.">
        <title>Extremotolerant tardigrade genome and improved radiotolerance of human cultured cells by tardigrade-unique protein.</title>
        <authorList>
            <person name="Hashimoto T."/>
            <person name="Horikawa D.D."/>
            <person name="Saito Y."/>
            <person name="Kuwahara H."/>
            <person name="Kozuka-Hata H."/>
            <person name="Shin-I T."/>
            <person name="Minakuchi Y."/>
            <person name="Ohishi K."/>
            <person name="Motoyama A."/>
            <person name="Aizu T."/>
            <person name="Enomoto A."/>
            <person name="Kondo K."/>
            <person name="Tanaka S."/>
            <person name="Hara Y."/>
            <person name="Koshikawa S."/>
            <person name="Sagara H."/>
            <person name="Miura T."/>
            <person name="Yokobori S."/>
            <person name="Miyagawa K."/>
            <person name="Suzuki Y."/>
            <person name="Kubo T."/>
            <person name="Oyama M."/>
            <person name="Kohara Y."/>
            <person name="Fujiyama A."/>
            <person name="Arakawa K."/>
            <person name="Katayama T."/>
            <person name="Toyoda A."/>
            <person name="Kunieda T."/>
        </authorList>
    </citation>
    <scope>NUCLEOTIDE SEQUENCE [LARGE SCALE GENOMIC DNA]</scope>
    <source>
        <strain evidence="2 3">YOKOZUNA-1</strain>
    </source>
</reference>